<protein>
    <submittedName>
        <fullName evidence="2">VOC family protein</fullName>
    </submittedName>
</protein>
<dbReference type="InterPro" id="IPR037523">
    <property type="entry name" value="VOC_core"/>
</dbReference>
<dbReference type="RefSeq" id="WP_243520925.1">
    <property type="nucleotide sequence ID" value="NZ_CP094538.1"/>
</dbReference>
<name>A0ABY4BC74_9BACT</name>
<dbReference type="SUPFAM" id="SSF54593">
    <property type="entry name" value="Glyoxalase/Bleomycin resistance protein/Dihydroxybiphenyl dioxygenase"/>
    <property type="match status" value="1"/>
</dbReference>
<reference evidence="2 3" key="1">
    <citation type="submission" date="2022-03" db="EMBL/GenBank/DDBJ databases">
        <title>Hymenobactersp. isolated from the air.</title>
        <authorList>
            <person name="Won M."/>
            <person name="Kwon S.-W."/>
        </authorList>
    </citation>
    <scope>NUCLEOTIDE SEQUENCE [LARGE SCALE GENOMIC DNA]</scope>
    <source>
        <strain evidence="2 3">KACC 22596</strain>
        <plasmid evidence="2 3">unnamed4</plasmid>
    </source>
</reference>
<proteinExistence type="predicted"/>
<keyword evidence="2" id="KW-0614">Plasmid</keyword>
<gene>
    <name evidence="2" type="ORF">MTP16_25500</name>
</gene>
<dbReference type="EMBL" id="CP094538">
    <property type="protein sequence ID" value="UOE36756.1"/>
    <property type="molecule type" value="Genomic_DNA"/>
</dbReference>
<dbReference type="Pfam" id="PF00903">
    <property type="entry name" value="Glyoxalase"/>
    <property type="match status" value="1"/>
</dbReference>
<evidence type="ECO:0000313" key="3">
    <source>
        <dbReference type="Proteomes" id="UP000831390"/>
    </source>
</evidence>
<dbReference type="Proteomes" id="UP000831390">
    <property type="component" value="Plasmid unnamed4"/>
</dbReference>
<dbReference type="PROSITE" id="PS51819">
    <property type="entry name" value="VOC"/>
    <property type="match status" value="1"/>
</dbReference>
<dbReference type="InterPro" id="IPR029068">
    <property type="entry name" value="Glyas_Bleomycin-R_OHBP_Dase"/>
</dbReference>
<geneLocation type="plasmid" evidence="2 3">
    <name>unnamed4</name>
</geneLocation>
<feature type="domain" description="VOC" evidence="1">
    <location>
        <begin position="4"/>
        <end position="111"/>
    </location>
</feature>
<keyword evidence="3" id="KW-1185">Reference proteome</keyword>
<evidence type="ECO:0000313" key="2">
    <source>
        <dbReference type="EMBL" id="UOE36756.1"/>
    </source>
</evidence>
<dbReference type="Gene3D" id="3.10.180.10">
    <property type="entry name" value="2,3-Dihydroxybiphenyl 1,2-Dioxygenase, domain 1"/>
    <property type="match status" value="1"/>
</dbReference>
<evidence type="ECO:0000259" key="1">
    <source>
        <dbReference type="PROSITE" id="PS51819"/>
    </source>
</evidence>
<organism evidence="2 3">
    <name type="scientific">Hymenobacter monticola</name>
    <dbReference type="NCBI Taxonomy" id="1705399"/>
    <lineage>
        <taxon>Bacteria</taxon>
        <taxon>Pseudomonadati</taxon>
        <taxon>Bacteroidota</taxon>
        <taxon>Cytophagia</taxon>
        <taxon>Cytophagales</taxon>
        <taxon>Hymenobacteraceae</taxon>
        <taxon>Hymenobacter</taxon>
    </lineage>
</organism>
<dbReference type="InterPro" id="IPR004360">
    <property type="entry name" value="Glyas_Fos-R_dOase_dom"/>
</dbReference>
<sequence>MASRLLTEPAQYIFARDMPATRRWYTALIGFEPIEEDYGLRYDFGTHSLVLSPSGDKGIFGLMVSSVQEARLRFSQAGIKVEETLGTVHNLDGDSASFRDPANNQVMVLEESEKALT</sequence>
<dbReference type="CDD" id="cd06587">
    <property type="entry name" value="VOC"/>
    <property type="match status" value="1"/>
</dbReference>
<accession>A0ABY4BC74</accession>